<dbReference type="Proteomes" id="UP000321113">
    <property type="component" value="Unassembled WGS sequence"/>
</dbReference>
<dbReference type="InterPro" id="IPR011048">
    <property type="entry name" value="Haem_d1_sf"/>
</dbReference>
<organism evidence="4 5">
    <name type="scientific">Vibrio superstes NBRC 103154</name>
    <dbReference type="NCBI Taxonomy" id="1219062"/>
    <lineage>
        <taxon>Bacteria</taxon>
        <taxon>Pseudomonadati</taxon>
        <taxon>Pseudomonadota</taxon>
        <taxon>Gammaproteobacteria</taxon>
        <taxon>Vibrionales</taxon>
        <taxon>Vibrionaceae</taxon>
        <taxon>Vibrio</taxon>
    </lineage>
</organism>
<dbReference type="PANTHER" id="PTHR30344">
    <property type="entry name" value="6-PHOSPHOGLUCONOLACTONASE-RELATED"/>
    <property type="match status" value="1"/>
</dbReference>
<name>A0A511QP28_9VIBR</name>
<dbReference type="InterPro" id="IPR019405">
    <property type="entry name" value="Lactonase_7-beta_prop"/>
</dbReference>
<dbReference type="InterPro" id="IPR006311">
    <property type="entry name" value="TAT_signal"/>
</dbReference>
<dbReference type="GO" id="GO:0006006">
    <property type="term" value="P:glucose metabolic process"/>
    <property type="evidence" value="ECO:0007669"/>
    <property type="project" value="UniProtKB-KW"/>
</dbReference>
<keyword evidence="2" id="KW-0119">Carbohydrate metabolism</keyword>
<dbReference type="OrthoDB" id="9790815at2"/>
<comment type="similarity">
    <text evidence="1">Belongs to the cycloisomerase 2 family.</text>
</comment>
<feature type="chain" id="PRO_5021832107" evidence="3">
    <location>
        <begin position="39"/>
        <end position="429"/>
    </location>
</feature>
<dbReference type="GO" id="GO:0017057">
    <property type="term" value="F:6-phosphogluconolactonase activity"/>
    <property type="evidence" value="ECO:0007669"/>
    <property type="project" value="TreeGrafter"/>
</dbReference>
<protein>
    <submittedName>
        <fullName evidence="4">3-carboxymuconate cyclase</fullName>
    </submittedName>
</protein>
<evidence type="ECO:0000256" key="1">
    <source>
        <dbReference type="ARBA" id="ARBA00005564"/>
    </source>
</evidence>
<evidence type="ECO:0000313" key="5">
    <source>
        <dbReference type="Proteomes" id="UP000321113"/>
    </source>
</evidence>
<dbReference type="PANTHER" id="PTHR30344:SF1">
    <property type="entry name" value="6-PHOSPHOGLUCONOLACTONASE"/>
    <property type="match status" value="1"/>
</dbReference>
<evidence type="ECO:0000256" key="2">
    <source>
        <dbReference type="ARBA" id="ARBA00022526"/>
    </source>
</evidence>
<dbReference type="AlphaFoldDB" id="A0A511QP28"/>
<reference evidence="4 5" key="1">
    <citation type="submission" date="2019-07" db="EMBL/GenBank/DDBJ databases">
        <title>Whole genome shotgun sequence of Vibrio superstes NBRC 103154.</title>
        <authorList>
            <person name="Hosoyama A."/>
            <person name="Uohara A."/>
            <person name="Ohji S."/>
            <person name="Ichikawa N."/>
        </authorList>
    </citation>
    <scope>NUCLEOTIDE SEQUENCE [LARGE SCALE GENOMIC DNA]</scope>
    <source>
        <strain evidence="4 5">NBRC 103154</strain>
    </source>
</reference>
<evidence type="ECO:0000256" key="3">
    <source>
        <dbReference type="SAM" id="SignalP"/>
    </source>
</evidence>
<dbReference type="InterPro" id="IPR015943">
    <property type="entry name" value="WD40/YVTN_repeat-like_dom_sf"/>
</dbReference>
<sequence>MKDKNMDTASSDVSRRSVLKTLGAVGGLSMVPSFAAHAATTQGAAGFKEQFVYIGTYSAPNFAPGAQKPSTAKGIYVYKLTESGELSFVQSVQSDNPSFLAVDRNKSVLYCVNELGNNDSGHPMGRVSAYKIDKESGELSYLNTQLTNGTWPCHCTVHSSGQYLLAANYGSGSFVSLPINADGSLGEIVGFYQSEANGKGSIGERQEGAHAHMIVNGPSDKHVFGVDLGTDKIFAFNLNANTGELSLSDVPFANVAAGAGPRHMDFHPSSKFAYVLNEFSSTIDVFDFDSVRGSFALIHSISTLPVDTKFKRPNFNPTNPGYVPTGTNTTAEIKVHPQGKWLYATNRGADSIAVYGIDQTTGKLYPVEWVSSGGNVPRGMNIDTTGSILLVGNQNSDNTLSFKIEPSTGKLGEPLTTAKIPVPVDFAFL</sequence>
<evidence type="ECO:0000313" key="4">
    <source>
        <dbReference type="EMBL" id="GEM79091.1"/>
    </source>
</evidence>
<gene>
    <name evidence="4" type="ORF">VSU01S_13360</name>
</gene>
<dbReference type="EMBL" id="BJXK01000004">
    <property type="protein sequence ID" value="GEM79091.1"/>
    <property type="molecule type" value="Genomic_DNA"/>
</dbReference>
<feature type="signal peptide" evidence="3">
    <location>
        <begin position="1"/>
        <end position="38"/>
    </location>
</feature>
<dbReference type="Gene3D" id="2.130.10.10">
    <property type="entry name" value="YVTN repeat-like/Quinoprotein amine dehydrogenase"/>
    <property type="match status" value="1"/>
</dbReference>
<comment type="caution">
    <text evidence="4">The sequence shown here is derived from an EMBL/GenBank/DDBJ whole genome shotgun (WGS) entry which is preliminary data.</text>
</comment>
<proteinExistence type="inferred from homology"/>
<keyword evidence="2" id="KW-0313">Glucose metabolism</keyword>
<keyword evidence="5" id="KW-1185">Reference proteome</keyword>
<accession>A0A511QP28</accession>
<dbReference type="InterPro" id="IPR050282">
    <property type="entry name" value="Cycloisomerase_2"/>
</dbReference>
<dbReference type="RefSeq" id="WP_119008486.1">
    <property type="nucleotide sequence ID" value="NZ_BJXK01000004.1"/>
</dbReference>
<dbReference type="SUPFAM" id="SSF51004">
    <property type="entry name" value="C-terminal (heme d1) domain of cytochrome cd1-nitrite reductase"/>
    <property type="match status" value="1"/>
</dbReference>
<dbReference type="Pfam" id="PF10282">
    <property type="entry name" value="Lactonase"/>
    <property type="match status" value="1"/>
</dbReference>
<dbReference type="PROSITE" id="PS51318">
    <property type="entry name" value="TAT"/>
    <property type="match status" value="1"/>
</dbReference>
<keyword evidence="3" id="KW-0732">Signal</keyword>